<dbReference type="EMBL" id="CM001881">
    <property type="protein sequence ID" value="EOY21633.1"/>
    <property type="molecule type" value="Genomic_DNA"/>
</dbReference>
<organism evidence="2 3">
    <name type="scientific">Theobroma cacao</name>
    <name type="common">Cacao</name>
    <name type="synonym">Cocoa</name>
    <dbReference type="NCBI Taxonomy" id="3641"/>
    <lineage>
        <taxon>Eukaryota</taxon>
        <taxon>Viridiplantae</taxon>
        <taxon>Streptophyta</taxon>
        <taxon>Embryophyta</taxon>
        <taxon>Tracheophyta</taxon>
        <taxon>Spermatophyta</taxon>
        <taxon>Magnoliopsida</taxon>
        <taxon>eudicotyledons</taxon>
        <taxon>Gunneridae</taxon>
        <taxon>Pentapetalae</taxon>
        <taxon>rosids</taxon>
        <taxon>malvids</taxon>
        <taxon>Malvales</taxon>
        <taxon>Malvaceae</taxon>
        <taxon>Byttnerioideae</taxon>
        <taxon>Theobroma</taxon>
    </lineage>
</organism>
<reference evidence="2 3" key="1">
    <citation type="journal article" date="2013" name="Genome Biol.">
        <title>The genome sequence of the most widely cultivated cacao type and its use to identify candidate genes regulating pod color.</title>
        <authorList>
            <person name="Motamayor J.C."/>
            <person name="Mockaitis K."/>
            <person name="Schmutz J."/>
            <person name="Haiminen N."/>
            <person name="Iii D.L."/>
            <person name="Cornejo O."/>
            <person name="Findley S.D."/>
            <person name="Zheng P."/>
            <person name="Utro F."/>
            <person name="Royaert S."/>
            <person name="Saski C."/>
            <person name="Jenkins J."/>
            <person name="Podicheti R."/>
            <person name="Zhao M."/>
            <person name="Scheffler B.E."/>
            <person name="Stack J.C."/>
            <person name="Feltus F.A."/>
            <person name="Mustiga G.M."/>
            <person name="Amores F."/>
            <person name="Phillips W."/>
            <person name="Marelli J.P."/>
            <person name="May G.D."/>
            <person name="Shapiro H."/>
            <person name="Ma J."/>
            <person name="Bustamante C.D."/>
            <person name="Schnell R.J."/>
            <person name="Main D."/>
            <person name="Gilbert D."/>
            <person name="Parida L."/>
            <person name="Kuhn D.N."/>
        </authorList>
    </citation>
    <scope>NUCLEOTIDE SEQUENCE [LARGE SCALE GENOMIC DNA]</scope>
    <source>
        <strain evidence="3">cv. Matina 1-6</strain>
    </source>
</reference>
<dbReference type="PANTHER" id="PTHR45749:SF37">
    <property type="entry name" value="OS05G0311600 PROTEIN"/>
    <property type="match status" value="1"/>
</dbReference>
<dbReference type="Pfam" id="PF14291">
    <property type="entry name" value="DUF4371"/>
    <property type="match status" value="1"/>
</dbReference>
<protein>
    <recommendedName>
        <fullName evidence="1">DUF4371 domain-containing protein</fullName>
    </recommendedName>
</protein>
<dbReference type="Gramene" id="EOY21633">
    <property type="protein sequence ID" value="EOY21633"/>
    <property type="gene ID" value="TCM_013605"/>
</dbReference>
<sequence length="63" mass="7387">MLKFLRSYNDKVHKLVLKNAPRVAKYTSNYVQKEILHILANMVRNSIREEVGNAKWCIIIDEA</sequence>
<evidence type="ECO:0000313" key="2">
    <source>
        <dbReference type="EMBL" id="EOY21633.1"/>
    </source>
</evidence>
<accession>A0A061FX60</accession>
<dbReference type="InterPro" id="IPR025398">
    <property type="entry name" value="DUF4371"/>
</dbReference>
<dbReference type="InParanoid" id="A0A061FX60"/>
<dbReference type="Proteomes" id="UP000026915">
    <property type="component" value="Chromosome 3"/>
</dbReference>
<dbReference type="STRING" id="3641.A0A061FX60"/>
<evidence type="ECO:0000259" key="1">
    <source>
        <dbReference type="Pfam" id="PF14291"/>
    </source>
</evidence>
<dbReference type="HOGENOM" id="CLU_2890335_0_0_1"/>
<proteinExistence type="predicted"/>
<name>A0A061FX60_THECC</name>
<feature type="domain" description="DUF4371" evidence="1">
    <location>
        <begin position="1"/>
        <end position="62"/>
    </location>
</feature>
<evidence type="ECO:0000313" key="3">
    <source>
        <dbReference type="Proteomes" id="UP000026915"/>
    </source>
</evidence>
<keyword evidence="3" id="KW-1185">Reference proteome</keyword>
<dbReference type="AlphaFoldDB" id="A0A061FX60"/>
<gene>
    <name evidence="2" type="ORF">TCM_013605</name>
</gene>
<dbReference type="PANTHER" id="PTHR45749">
    <property type="match status" value="1"/>
</dbReference>
<dbReference type="OMA" id="APRVAKY"/>